<dbReference type="EMBL" id="JAZGQO010000007">
    <property type="protein sequence ID" value="KAK6182025.1"/>
    <property type="molecule type" value="Genomic_DNA"/>
</dbReference>
<evidence type="ECO:0000256" key="1">
    <source>
        <dbReference type="SAM" id="MobiDB-lite"/>
    </source>
</evidence>
<name>A0AAN8Q3Q0_PATCE</name>
<evidence type="ECO:0000313" key="3">
    <source>
        <dbReference type="Proteomes" id="UP001347796"/>
    </source>
</evidence>
<protein>
    <submittedName>
        <fullName evidence="2">Uncharacterized protein</fullName>
    </submittedName>
</protein>
<organism evidence="2 3">
    <name type="scientific">Patella caerulea</name>
    <name type="common">Rayed Mediterranean limpet</name>
    <dbReference type="NCBI Taxonomy" id="87958"/>
    <lineage>
        <taxon>Eukaryota</taxon>
        <taxon>Metazoa</taxon>
        <taxon>Spiralia</taxon>
        <taxon>Lophotrochozoa</taxon>
        <taxon>Mollusca</taxon>
        <taxon>Gastropoda</taxon>
        <taxon>Patellogastropoda</taxon>
        <taxon>Patelloidea</taxon>
        <taxon>Patellidae</taxon>
        <taxon>Patella</taxon>
    </lineage>
</organism>
<reference evidence="2 3" key="1">
    <citation type="submission" date="2024-01" db="EMBL/GenBank/DDBJ databases">
        <title>The genome of the rayed Mediterranean limpet Patella caerulea (Linnaeus, 1758).</title>
        <authorList>
            <person name="Anh-Thu Weber A."/>
            <person name="Halstead-Nussloch G."/>
        </authorList>
    </citation>
    <scope>NUCLEOTIDE SEQUENCE [LARGE SCALE GENOMIC DNA]</scope>
    <source>
        <strain evidence="2">AATW-2023a</strain>
        <tissue evidence="2">Whole specimen</tissue>
    </source>
</reference>
<feature type="region of interest" description="Disordered" evidence="1">
    <location>
        <begin position="28"/>
        <end position="64"/>
    </location>
</feature>
<proteinExistence type="predicted"/>
<comment type="caution">
    <text evidence="2">The sequence shown here is derived from an EMBL/GenBank/DDBJ whole genome shotgun (WGS) entry which is preliminary data.</text>
</comment>
<gene>
    <name evidence="2" type="ORF">SNE40_009794</name>
</gene>
<evidence type="ECO:0000313" key="2">
    <source>
        <dbReference type="EMBL" id="KAK6182025.1"/>
    </source>
</evidence>
<dbReference type="AlphaFoldDB" id="A0AAN8Q3Q0"/>
<feature type="compositionally biased region" description="Basic and acidic residues" evidence="1">
    <location>
        <begin position="51"/>
        <end position="64"/>
    </location>
</feature>
<keyword evidence="3" id="KW-1185">Reference proteome</keyword>
<dbReference type="Proteomes" id="UP001347796">
    <property type="component" value="Unassembled WGS sequence"/>
</dbReference>
<sequence>MFIHETHFGILLFYRLHELLKKLQSIGGDPKTDLKPEGQQMDSSSSHKRSKHEEKYKTYEKKGKCEKSTDPGIVINVKKEPGEISDSEDFLTRVERDNVTVEVDGTSIQKTADESVLQISQTGDETLKGTLEPIEITPEHVVGDIEPELLVRADTDEFTEELQIEEAKNAVKKVEIQSTSSTSKSCLSQTTVIPTREIVDSKCEKGSCITSRLGVKLHTEPRPAASPIKQPTSGQIAISNKRQGPASVVGNVLDNNDEEEEYDPLNPAVGSVASVVKVTSRKSSVPRSLQANKSLLLRAVTEAEKSVTVKRAVSKPFKCK</sequence>
<accession>A0AAN8Q3Q0</accession>